<dbReference type="Gene3D" id="3.30.1310.10">
    <property type="entry name" value="Nucleoid-associated protein YbaB-like domain"/>
    <property type="match status" value="1"/>
</dbReference>
<accession>A0A7S3L8D3</accession>
<evidence type="ECO:0008006" key="4">
    <source>
        <dbReference type="Google" id="ProtNLM"/>
    </source>
</evidence>
<organism evidence="3">
    <name type="scientific">Amphora coffeiformis</name>
    <dbReference type="NCBI Taxonomy" id="265554"/>
    <lineage>
        <taxon>Eukaryota</taxon>
        <taxon>Sar</taxon>
        <taxon>Stramenopiles</taxon>
        <taxon>Ochrophyta</taxon>
        <taxon>Bacillariophyta</taxon>
        <taxon>Bacillariophyceae</taxon>
        <taxon>Bacillariophycidae</taxon>
        <taxon>Thalassiophysales</taxon>
        <taxon>Catenulaceae</taxon>
        <taxon>Amphora</taxon>
    </lineage>
</organism>
<gene>
    <name evidence="3" type="ORF">ACOF00016_LOCUS12026</name>
</gene>
<evidence type="ECO:0000313" key="3">
    <source>
        <dbReference type="EMBL" id="CAE0414844.1"/>
    </source>
</evidence>
<protein>
    <recommendedName>
        <fullName evidence="4">Nucleoid-associated protein</fullName>
    </recommendedName>
</protein>
<evidence type="ECO:0000256" key="1">
    <source>
        <dbReference type="ARBA" id="ARBA00023125"/>
    </source>
</evidence>
<dbReference type="SUPFAM" id="SSF82607">
    <property type="entry name" value="YbaB-like"/>
    <property type="match status" value="1"/>
</dbReference>
<dbReference type="NCBIfam" id="TIGR00103">
    <property type="entry name" value="DNA_YbaB_EbfC"/>
    <property type="match status" value="1"/>
</dbReference>
<dbReference type="InterPro" id="IPR036894">
    <property type="entry name" value="YbaB-like_sf"/>
</dbReference>
<sequence length="208" mass="22860">MTRYPFASSHRFVFSLLLCAVCSVTPLDAFVFPPSQSSTHFHHALPVTMNERSFTQAILPISSRRQQLQLQDTRLYLNIGSWFGRRRGDKKRQDNDAESLGGVASIVDSMGDLKTAQRVGQLTDSLVKDLSMTVVEGTAMDGKVKVSFDGQQKPVSVSIDENLLAEVDAATLSNALTSAMQEAHSKSIERMDEKMKSLYTELGLATAS</sequence>
<evidence type="ECO:0000256" key="2">
    <source>
        <dbReference type="SAM" id="SignalP"/>
    </source>
</evidence>
<dbReference type="PANTHER" id="PTHR33449">
    <property type="entry name" value="NUCLEOID-ASSOCIATED PROTEIN YBAB"/>
    <property type="match status" value="1"/>
</dbReference>
<dbReference type="PANTHER" id="PTHR33449:SF1">
    <property type="entry name" value="NUCLEOID-ASSOCIATED PROTEIN YBAB"/>
    <property type="match status" value="1"/>
</dbReference>
<reference evidence="3" key="1">
    <citation type="submission" date="2021-01" db="EMBL/GenBank/DDBJ databases">
        <authorList>
            <person name="Corre E."/>
            <person name="Pelletier E."/>
            <person name="Niang G."/>
            <person name="Scheremetjew M."/>
            <person name="Finn R."/>
            <person name="Kale V."/>
            <person name="Holt S."/>
            <person name="Cochrane G."/>
            <person name="Meng A."/>
            <person name="Brown T."/>
            <person name="Cohen L."/>
        </authorList>
    </citation>
    <scope>NUCLEOTIDE SEQUENCE</scope>
    <source>
        <strain evidence="3">CCMP127</strain>
    </source>
</reference>
<dbReference type="AlphaFoldDB" id="A0A7S3L8D3"/>
<feature type="signal peptide" evidence="2">
    <location>
        <begin position="1"/>
        <end position="29"/>
    </location>
</feature>
<dbReference type="Pfam" id="PF02575">
    <property type="entry name" value="YbaB_DNA_bd"/>
    <property type="match status" value="1"/>
</dbReference>
<dbReference type="EMBL" id="HBIM01015220">
    <property type="protein sequence ID" value="CAE0414844.1"/>
    <property type="molecule type" value="Transcribed_RNA"/>
</dbReference>
<dbReference type="GO" id="GO:0003677">
    <property type="term" value="F:DNA binding"/>
    <property type="evidence" value="ECO:0007669"/>
    <property type="project" value="UniProtKB-KW"/>
</dbReference>
<proteinExistence type="predicted"/>
<dbReference type="InterPro" id="IPR004401">
    <property type="entry name" value="YbaB/EbfC"/>
</dbReference>
<keyword evidence="1" id="KW-0238">DNA-binding</keyword>
<name>A0A7S3L8D3_9STRA</name>
<feature type="chain" id="PRO_5030573114" description="Nucleoid-associated protein" evidence="2">
    <location>
        <begin position="30"/>
        <end position="208"/>
    </location>
</feature>
<keyword evidence="2" id="KW-0732">Signal</keyword>